<accession>A0ABR5JP62</accession>
<dbReference type="Proteomes" id="UP000037201">
    <property type="component" value="Unassembled WGS sequence"/>
</dbReference>
<proteinExistence type="predicted"/>
<evidence type="ECO:0000313" key="2">
    <source>
        <dbReference type="Proteomes" id="UP000037201"/>
    </source>
</evidence>
<comment type="caution">
    <text evidence="1">The sequence shown here is derived from an EMBL/GenBank/DDBJ whole genome shotgun (WGS) entry which is preliminary data.</text>
</comment>
<dbReference type="EMBL" id="JUEU01000146">
    <property type="protein sequence ID" value="KOP59216.1"/>
    <property type="molecule type" value="Genomic_DNA"/>
</dbReference>
<sequence length="129" mass="14554">MVKLADLESDLKLRFPEAFQDDIAPQFTFRCGEGWFAIVATLCSLISEANGHLGQAPTHLLSVVEKLGTLRILVAGRNSHVNEWVKYAERHALHTCEICGGSGKLLYIDGWQRVRCEPHKLYIREFDAD</sequence>
<keyword evidence="2" id="KW-1185">Reference proteome</keyword>
<evidence type="ECO:0000313" key="1">
    <source>
        <dbReference type="EMBL" id="KOP59216.1"/>
    </source>
</evidence>
<organism evidence="1 2">
    <name type="scientific">Pseudomonas coronafaciens pv. porri</name>
    <dbReference type="NCBI Taxonomy" id="83964"/>
    <lineage>
        <taxon>Bacteria</taxon>
        <taxon>Pseudomonadati</taxon>
        <taxon>Pseudomonadota</taxon>
        <taxon>Gammaproteobacteria</taxon>
        <taxon>Pseudomonadales</taxon>
        <taxon>Pseudomonadaceae</taxon>
        <taxon>Pseudomonas</taxon>
        <taxon>Pseudomonas coronafaciens</taxon>
    </lineage>
</organism>
<name>A0ABR5JP62_9PSED</name>
<reference evidence="1 2" key="1">
    <citation type="submission" date="2015-09" db="EMBL/GenBank/DDBJ databases">
        <title>Genome analysis of Pseudomonas syringae pv. porri LMG.</title>
        <authorList>
            <person name="Rombouts S."/>
        </authorList>
    </citation>
    <scope>NUCLEOTIDE SEQUENCE [LARGE SCALE GENOMIC DNA]</scope>
    <source>
        <strain evidence="1 2">LMG 28496</strain>
    </source>
</reference>
<gene>
    <name evidence="1" type="ORF">OX90_13215</name>
</gene>
<protein>
    <submittedName>
        <fullName evidence="1">Uncharacterized protein</fullName>
    </submittedName>
</protein>